<evidence type="ECO:0000313" key="4">
    <source>
        <dbReference type="EMBL" id="SFV54093.1"/>
    </source>
</evidence>
<dbReference type="GO" id="GO:0006167">
    <property type="term" value="P:AMP biosynthetic process"/>
    <property type="evidence" value="ECO:0007669"/>
    <property type="project" value="TreeGrafter"/>
</dbReference>
<dbReference type="GO" id="GO:0006754">
    <property type="term" value="P:ATP biosynthetic process"/>
    <property type="evidence" value="ECO:0007669"/>
    <property type="project" value="TreeGrafter"/>
</dbReference>
<dbReference type="InterPro" id="IPR000086">
    <property type="entry name" value="NUDIX_hydrolase_dom"/>
</dbReference>
<dbReference type="Gene3D" id="3.90.79.10">
    <property type="entry name" value="Nucleoside Triphosphate Pyrophosphohydrolase"/>
    <property type="match status" value="1"/>
</dbReference>
<proteinExistence type="inferred from homology"/>
<gene>
    <name evidence="4" type="ORF">MNB_SV-12-1536</name>
</gene>
<dbReference type="InterPro" id="IPR051325">
    <property type="entry name" value="Nudix_hydrolase_domain"/>
</dbReference>
<name>A0A1W1BKR0_9ZZZZ</name>
<dbReference type="CDD" id="cd03671">
    <property type="entry name" value="NUDIX_Ap4A_hydrolase_plant_like"/>
    <property type="match status" value="1"/>
</dbReference>
<keyword evidence="2 4" id="KW-0378">Hydrolase</keyword>
<dbReference type="PROSITE" id="PS51462">
    <property type="entry name" value="NUDIX"/>
    <property type="match status" value="1"/>
</dbReference>
<protein>
    <submittedName>
        <fullName evidence="4">Adenosine (5')-pentaphospho-(5'')-adenosine pyrophosphohydrolase</fullName>
        <ecNumber evidence="4">3.6.1.-</ecNumber>
    </submittedName>
</protein>
<dbReference type="InterPro" id="IPR015797">
    <property type="entry name" value="NUDIX_hydrolase-like_dom_sf"/>
</dbReference>
<evidence type="ECO:0000256" key="1">
    <source>
        <dbReference type="ARBA" id="ARBA00001936"/>
    </source>
</evidence>
<dbReference type="NCBIfam" id="NF001938">
    <property type="entry name" value="PRK00714.1-5"/>
    <property type="match status" value="1"/>
</dbReference>
<dbReference type="InterPro" id="IPR020084">
    <property type="entry name" value="NUDIX_hydrolase_CS"/>
</dbReference>
<dbReference type="AlphaFoldDB" id="A0A1W1BKR0"/>
<feature type="domain" description="Nudix hydrolase" evidence="3">
    <location>
        <begin position="6"/>
        <end position="150"/>
    </location>
</feature>
<dbReference type="PRINTS" id="PR00502">
    <property type="entry name" value="NUDIXFAMILY"/>
</dbReference>
<dbReference type="PANTHER" id="PTHR21340">
    <property type="entry name" value="DIADENOSINE 5,5-P1,P4-TETRAPHOSPHATE PYROPHOSPHOHYDROLASE MUTT"/>
    <property type="match status" value="1"/>
</dbReference>
<organism evidence="4">
    <name type="scientific">hydrothermal vent metagenome</name>
    <dbReference type="NCBI Taxonomy" id="652676"/>
    <lineage>
        <taxon>unclassified sequences</taxon>
        <taxon>metagenomes</taxon>
        <taxon>ecological metagenomes</taxon>
    </lineage>
</organism>
<dbReference type="HAMAP" id="MF_00298">
    <property type="entry name" value="Nudix_RppH"/>
    <property type="match status" value="1"/>
</dbReference>
<sequence>MQTKKRYRPNVAAVILSSDYPQKCEFFLGKRSDIKNVWQFPQGGIDDGETPVEALLRELQEEIGCNSVDVIAEYPYWIKYDFPNGVIARKMYPFDGQTQKYFLVRLKNNAKINLDSYHEPEFEDYRYVEYELLLKKATYFKRRVYRRVIEHFVREGHIIDVNSA</sequence>
<reference evidence="4" key="1">
    <citation type="submission" date="2016-10" db="EMBL/GenBank/DDBJ databases">
        <authorList>
            <person name="de Groot N.N."/>
        </authorList>
    </citation>
    <scope>NUCLEOTIDE SEQUENCE</scope>
</reference>
<evidence type="ECO:0000259" key="3">
    <source>
        <dbReference type="PROSITE" id="PS51462"/>
    </source>
</evidence>
<dbReference type="PROSITE" id="PS00893">
    <property type="entry name" value="NUDIX_BOX"/>
    <property type="match status" value="1"/>
</dbReference>
<dbReference type="PANTHER" id="PTHR21340:SF0">
    <property type="entry name" value="BIS(5'-NUCLEOSYL)-TETRAPHOSPHATASE [ASYMMETRICAL]"/>
    <property type="match status" value="1"/>
</dbReference>
<dbReference type="Pfam" id="PF00293">
    <property type="entry name" value="NUDIX"/>
    <property type="match status" value="1"/>
</dbReference>
<dbReference type="InterPro" id="IPR022927">
    <property type="entry name" value="RppH"/>
</dbReference>
<dbReference type="EC" id="3.6.1.-" evidence="4"/>
<dbReference type="NCBIfam" id="NF001936">
    <property type="entry name" value="PRK00714.1-3"/>
    <property type="match status" value="1"/>
</dbReference>
<accession>A0A1W1BKR0</accession>
<dbReference type="EMBL" id="FPHE01000051">
    <property type="protein sequence ID" value="SFV54093.1"/>
    <property type="molecule type" value="Genomic_DNA"/>
</dbReference>
<dbReference type="GO" id="GO:0004081">
    <property type="term" value="F:bis(5'-nucleosyl)-tetraphosphatase (asymmetrical) activity"/>
    <property type="evidence" value="ECO:0007669"/>
    <property type="project" value="TreeGrafter"/>
</dbReference>
<dbReference type="SUPFAM" id="SSF55811">
    <property type="entry name" value="Nudix"/>
    <property type="match status" value="1"/>
</dbReference>
<dbReference type="InterPro" id="IPR020476">
    <property type="entry name" value="Nudix_hydrolase"/>
</dbReference>
<evidence type="ECO:0000256" key="2">
    <source>
        <dbReference type="ARBA" id="ARBA00022801"/>
    </source>
</evidence>
<comment type="cofactor">
    <cofactor evidence="1">
        <name>Mn(2+)</name>
        <dbReference type="ChEBI" id="CHEBI:29035"/>
    </cofactor>
</comment>